<gene>
    <name evidence="2" type="ORF">HYT40_04045</name>
</gene>
<dbReference type="InterPro" id="IPR013321">
    <property type="entry name" value="Arc_rbn_hlx_hlx"/>
</dbReference>
<evidence type="ECO:0000313" key="2">
    <source>
        <dbReference type="EMBL" id="MBI2097282.1"/>
    </source>
</evidence>
<accession>A0A931SCA3</accession>
<proteinExistence type="predicted"/>
<dbReference type="GO" id="GO:0006355">
    <property type="term" value="P:regulation of DNA-templated transcription"/>
    <property type="evidence" value="ECO:0007669"/>
    <property type="project" value="InterPro"/>
</dbReference>
<dbReference type="AlphaFoldDB" id="A0A931SCA3"/>
<protein>
    <submittedName>
        <fullName evidence="2">Type II toxin-antitoxin system RelB/DinJ family antitoxin</fullName>
    </submittedName>
</protein>
<evidence type="ECO:0000256" key="1">
    <source>
        <dbReference type="SAM" id="MobiDB-lite"/>
    </source>
</evidence>
<dbReference type="InterPro" id="IPR007337">
    <property type="entry name" value="RelB/DinJ"/>
</dbReference>
<dbReference type="Pfam" id="PF04221">
    <property type="entry name" value="RelB"/>
    <property type="match status" value="1"/>
</dbReference>
<sequence>RNSVAILAQQPLIDLKLLFPPSFYSLIGNHDYLWKTDPQIKASAQNVAEKMGLSLTSVINRYLKHFITTETITFSTRDEQPSEYLLESLRKSDEDIKKGRVSPDFKNARYVELDENKEVSQSPAKAPYPLTPRKFSRGRCF</sequence>
<organism evidence="2 3">
    <name type="scientific">Candidatus Sungiibacteriota bacterium</name>
    <dbReference type="NCBI Taxonomy" id="2750080"/>
    <lineage>
        <taxon>Bacteria</taxon>
        <taxon>Candidatus Sungiibacteriota</taxon>
    </lineage>
</organism>
<feature type="region of interest" description="Disordered" evidence="1">
    <location>
        <begin position="115"/>
        <end position="141"/>
    </location>
</feature>
<name>A0A931SCA3_9BACT</name>
<dbReference type="EMBL" id="JACOZA010000101">
    <property type="protein sequence ID" value="MBI2097282.1"/>
    <property type="molecule type" value="Genomic_DNA"/>
</dbReference>
<reference evidence="2" key="1">
    <citation type="submission" date="2020-07" db="EMBL/GenBank/DDBJ databases">
        <title>Huge and variable diversity of episymbiotic CPR bacteria and DPANN archaea in groundwater ecosystems.</title>
        <authorList>
            <person name="He C.Y."/>
            <person name="Keren R."/>
            <person name="Whittaker M."/>
            <person name="Farag I.F."/>
            <person name="Doudna J."/>
            <person name="Cate J.H.D."/>
            <person name="Banfield J.F."/>
        </authorList>
    </citation>
    <scope>NUCLEOTIDE SEQUENCE</scope>
    <source>
        <strain evidence="2">NC_groundwater_193_Ag_S-0.1um_51_7</strain>
    </source>
</reference>
<evidence type="ECO:0000313" key="3">
    <source>
        <dbReference type="Proteomes" id="UP000724148"/>
    </source>
</evidence>
<feature type="non-terminal residue" evidence="2">
    <location>
        <position position="1"/>
    </location>
</feature>
<dbReference type="Proteomes" id="UP000724148">
    <property type="component" value="Unassembled WGS sequence"/>
</dbReference>
<comment type="caution">
    <text evidence="2">The sequence shown here is derived from an EMBL/GenBank/DDBJ whole genome shotgun (WGS) entry which is preliminary data.</text>
</comment>
<dbReference type="Gene3D" id="1.10.1220.10">
    <property type="entry name" value="Met repressor-like"/>
    <property type="match status" value="1"/>
</dbReference>